<dbReference type="Proteomes" id="UP001381693">
    <property type="component" value="Unassembled WGS sequence"/>
</dbReference>
<keyword evidence="3" id="KW-1185">Reference proteome</keyword>
<sequence>MSVLGPISGSPMLVCISPTKKSRGKRRENTAGPSTVIWPLLRVKMPSNFSLPTSTT</sequence>
<gene>
    <name evidence="2" type="ORF">SK128_010281</name>
</gene>
<dbReference type="EMBL" id="JAXCGZ010000782">
    <property type="protein sequence ID" value="KAK7085580.1"/>
    <property type="molecule type" value="Genomic_DNA"/>
</dbReference>
<feature type="non-terminal residue" evidence="2">
    <location>
        <position position="56"/>
    </location>
</feature>
<evidence type="ECO:0000313" key="3">
    <source>
        <dbReference type="Proteomes" id="UP001381693"/>
    </source>
</evidence>
<reference evidence="2 3" key="1">
    <citation type="submission" date="2023-11" db="EMBL/GenBank/DDBJ databases">
        <title>Halocaridina rubra genome assembly.</title>
        <authorList>
            <person name="Smith C."/>
        </authorList>
    </citation>
    <scope>NUCLEOTIDE SEQUENCE [LARGE SCALE GENOMIC DNA]</scope>
    <source>
        <strain evidence="2">EP-1</strain>
        <tissue evidence="2">Whole</tissue>
    </source>
</reference>
<protein>
    <submittedName>
        <fullName evidence="2">Uncharacterized protein</fullName>
    </submittedName>
</protein>
<evidence type="ECO:0000313" key="2">
    <source>
        <dbReference type="EMBL" id="KAK7085580.1"/>
    </source>
</evidence>
<comment type="caution">
    <text evidence="2">The sequence shown here is derived from an EMBL/GenBank/DDBJ whole genome shotgun (WGS) entry which is preliminary data.</text>
</comment>
<feature type="region of interest" description="Disordered" evidence="1">
    <location>
        <begin position="14"/>
        <end position="33"/>
    </location>
</feature>
<evidence type="ECO:0000256" key="1">
    <source>
        <dbReference type="SAM" id="MobiDB-lite"/>
    </source>
</evidence>
<accession>A0AAN8XW59</accession>
<dbReference type="AlphaFoldDB" id="A0AAN8XW59"/>
<organism evidence="2 3">
    <name type="scientific">Halocaridina rubra</name>
    <name type="common">Hawaiian red shrimp</name>
    <dbReference type="NCBI Taxonomy" id="373956"/>
    <lineage>
        <taxon>Eukaryota</taxon>
        <taxon>Metazoa</taxon>
        <taxon>Ecdysozoa</taxon>
        <taxon>Arthropoda</taxon>
        <taxon>Crustacea</taxon>
        <taxon>Multicrustacea</taxon>
        <taxon>Malacostraca</taxon>
        <taxon>Eumalacostraca</taxon>
        <taxon>Eucarida</taxon>
        <taxon>Decapoda</taxon>
        <taxon>Pleocyemata</taxon>
        <taxon>Caridea</taxon>
        <taxon>Atyoidea</taxon>
        <taxon>Atyidae</taxon>
        <taxon>Halocaridina</taxon>
    </lineage>
</organism>
<name>A0AAN8XW59_HALRR</name>
<proteinExistence type="predicted"/>